<dbReference type="Gene3D" id="3.40.50.12660">
    <property type="match status" value="1"/>
</dbReference>
<comment type="similarity">
    <text evidence="1">Belongs to the peptidase C14B family.</text>
</comment>
<organism evidence="4 5">
    <name type="scientific">Cuscuta australis</name>
    <dbReference type="NCBI Taxonomy" id="267555"/>
    <lineage>
        <taxon>Eukaryota</taxon>
        <taxon>Viridiplantae</taxon>
        <taxon>Streptophyta</taxon>
        <taxon>Embryophyta</taxon>
        <taxon>Tracheophyta</taxon>
        <taxon>Spermatophyta</taxon>
        <taxon>Magnoliopsida</taxon>
        <taxon>eudicotyledons</taxon>
        <taxon>Gunneridae</taxon>
        <taxon>Pentapetalae</taxon>
        <taxon>asterids</taxon>
        <taxon>lamiids</taxon>
        <taxon>Solanales</taxon>
        <taxon>Convolvulaceae</taxon>
        <taxon>Cuscuteae</taxon>
        <taxon>Cuscuta</taxon>
        <taxon>Cuscuta subgen. Grammica</taxon>
        <taxon>Cuscuta sect. Cleistogrammica</taxon>
    </lineage>
</organism>
<feature type="domain" description="Peptidase C14 caspase" evidence="2">
    <location>
        <begin position="61"/>
        <end position="321"/>
    </location>
</feature>
<reference evidence="4 5" key="1">
    <citation type="submission" date="2018-06" db="EMBL/GenBank/DDBJ databases">
        <title>The Genome of Cuscuta australis (Dodder) Provides Insight into the Evolution of Plant Parasitism.</title>
        <authorList>
            <person name="Liu H."/>
        </authorList>
    </citation>
    <scope>NUCLEOTIDE SEQUENCE [LARGE SCALE GENOMIC DNA]</scope>
    <source>
        <strain evidence="5">cv. Yunnan</strain>
        <tissue evidence="4">Vines</tissue>
    </source>
</reference>
<dbReference type="Pfam" id="PF00656">
    <property type="entry name" value="Peptidase_C14"/>
    <property type="match status" value="1"/>
</dbReference>
<dbReference type="EMBL" id="NQVE01000050">
    <property type="protein sequence ID" value="RAL51341.1"/>
    <property type="molecule type" value="Genomic_DNA"/>
</dbReference>
<evidence type="ECO:0000256" key="1">
    <source>
        <dbReference type="ARBA" id="ARBA00009005"/>
    </source>
</evidence>
<dbReference type="GO" id="GO:0006508">
    <property type="term" value="P:proteolysis"/>
    <property type="evidence" value="ECO:0007669"/>
    <property type="project" value="InterPro"/>
</dbReference>
<dbReference type="InterPro" id="IPR050452">
    <property type="entry name" value="Metacaspase"/>
</dbReference>
<dbReference type="GO" id="GO:0005737">
    <property type="term" value="C:cytoplasm"/>
    <property type="evidence" value="ECO:0007669"/>
    <property type="project" value="TreeGrafter"/>
</dbReference>
<dbReference type="Proteomes" id="UP000249390">
    <property type="component" value="Unassembled WGS sequence"/>
</dbReference>
<keyword evidence="5" id="KW-1185">Reference proteome</keyword>
<proteinExistence type="inferred from homology"/>
<evidence type="ECO:0000259" key="2">
    <source>
        <dbReference type="Pfam" id="PF00656"/>
    </source>
</evidence>
<dbReference type="NCBIfam" id="TIGR01053">
    <property type="entry name" value="LSD1"/>
    <property type="match status" value="1"/>
</dbReference>
<dbReference type="AlphaFoldDB" id="A0A328E4I5"/>
<name>A0A328E4I5_9ASTE</name>
<feature type="domain" description="Zinc finger LSD1-type" evidence="3">
    <location>
        <begin position="7"/>
        <end position="31"/>
    </location>
</feature>
<sequence>MVVVVDCAGCLTPLQLPPGAKTIRCAVCHAVTRVGPPPPFTRPHHENQYLLPPPLPPVHGRKKAVIVGICYRNSRNELKGCINDAKCMRYLLLKQFNFPSDSILFLSGFFVPMSDTGSTIRLEEEGDPYRIPTKHNIRMAMQWLVGGCQAGDSLVFHYSGHGSQQLSHTAGDEVDGRDETLCPLDFATQGMIVDDEINAAIVRPLPRGAKLHAVIDACHSGTVLDLPFLCKMERGRYVWEDHRPRSGAWKGTSGGEVICFSGCRDNQTSVDTDSLSGVTSTGVMTFSFIQAIERGSGPQQGTTTTYGSILKSLRSSIRSSSSGHRPAGGRRLVTTLLSILVNAGATNRVIPQVLKNRLELGVKLTELHPISPQFN</sequence>
<evidence type="ECO:0000313" key="4">
    <source>
        <dbReference type="EMBL" id="RAL51341.1"/>
    </source>
</evidence>
<protein>
    <submittedName>
        <fullName evidence="4">Uncharacterized protein</fullName>
    </submittedName>
</protein>
<dbReference type="InterPro" id="IPR011600">
    <property type="entry name" value="Pept_C14_caspase"/>
</dbReference>
<evidence type="ECO:0000313" key="5">
    <source>
        <dbReference type="Proteomes" id="UP000249390"/>
    </source>
</evidence>
<accession>A0A328E4I5</accession>
<evidence type="ECO:0000259" key="3">
    <source>
        <dbReference type="Pfam" id="PF06943"/>
    </source>
</evidence>
<comment type="caution">
    <text evidence="4">The sequence shown here is derived from an EMBL/GenBank/DDBJ whole genome shotgun (WGS) entry which is preliminary data.</text>
</comment>
<dbReference type="Pfam" id="PF06943">
    <property type="entry name" value="zf-LSD1"/>
    <property type="match status" value="1"/>
</dbReference>
<dbReference type="PANTHER" id="PTHR48104">
    <property type="entry name" value="METACASPASE-4"/>
    <property type="match status" value="1"/>
</dbReference>
<dbReference type="PANTHER" id="PTHR48104:SF6">
    <property type="entry name" value="METACASPASE-1-LIKE"/>
    <property type="match status" value="1"/>
</dbReference>
<gene>
    <name evidence="4" type="ORF">DM860_010843</name>
</gene>
<dbReference type="InterPro" id="IPR005735">
    <property type="entry name" value="Znf_LSD1"/>
</dbReference>
<dbReference type="GO" id="GO:0004197">
    <property type="term" value="F:cysteine-type endopeptidase activity"/>
    <property type="evidence" value="ECO:0007669"/>
    <property type="project" value="InterPro"/>
</dbReference>